<sequence length="144" mass="16265">MQLPARPLAITEELDRRFNKGISGIRISVRRLVKRVKGDTWRVASRRKITRVMVERDAQLDRALNLVDNIKKNTTTGTIGEQITLILVCACIEIMSALGAVCNDIRKNIGSNTADELTTRERMQAVEDFAKHLDSLMDQALKFI</sequence>
<protein>
    <submittedName>
        <fullName evidence="1">Uncharacterized protein</fullName>
    </submittedName>
</protein>
<accession>A0A454XQP7</accession>
<reference evidence="2" key="1">
    <citation type="journal article" date="2008" name="Nat. Genet.">
        <title>The Pristionchus pacificus genome provides a unique perspective on nematode lifestyle and parasitism.</title>
        <authorList>
            <person name="Dieterich C."/>
            <person name="Clifton S.W."/>
            <person name="Schuster L.N."/>
            <person name="Chinwalla A."/>
            <person name="Delehaunty K."/>
            <person name="Dinkelacker I."/>
            <person name="Fulton L."/>
            <person name="Fulton R."/>
            <person name="Godfrey J."/>
            <person name="Minx P."/>
            <person name="Mitreva M."/>
            <person name="Roeseler W."/>
            <person name="Tian H."/>
            <person name="Witte H."/>
            <person name="Yang S.P."/>
            <person name="Wilson R.K."/>
            <person name="Sommer R.J."/>
        </authorList>
    </citation>
    <scope>NUCLEOTIDE SEQUENCE [LARGE SCALE GENOMIC DNA]</scope>
    <source>
        <strain evidence="2">PS312</strain>
    </source>
</reference>
<accession>A0A8R1YH08</accession>
<proteinExistence type="predicted"/>
<gene>
    <name evidence="1" type="primary">WBGene00105548</name>
</gene>
<organism evidence="1 2">
    <name type="scientific">Pristionchus pacificus</name>
    <name type="common">Parasitic nematode worm</name>
    <dbReference type="NCBI Taxonomy" id="54126"/>
    <lineage>
        <taxon>Eukaryota</taxon>
        <taxon>Metazoa</taxon>
        <taxon>Ecdysozoa</taxon>
        <taxon>Nematoda</taxon>
        <taxon>Chromadorea</taxon>
        <taxon>Rhabditida</taxon>
        <taxon>Rhabditina</taxon>
        <taxon>Diplogasteromorpha</taxon>
        <taxon>Diplogasteroidea</taxon>
        <taxon>Neodiplogasteridae</taxon>
        <taxon>Pristionchus</taxon>
    </lineage>
</organism>
<reference evidence="1" key="2">
    <citation type="submission" date="2022-06" db="UniProtKB">
        <authorList>
            <consortium name="EnsemblMetazoa"/>
        </authorList>
    </citation>
    <scope>IDENTIFICATION</scope>
    <source>
        <strain evidence="1">PS312</strain>
    </source>
</reference>
<evidence type="ECO:0000313" key="2">
    <source>
        <dbReference type="Proteomes" id="UP000005239"/>
    </source>
</evidence>
<dbReference type="AlphaFoldDB" id="A0A454XQP7"/>
<dbReference type="EnsemblMetazoa" id="PPA15994.1">
    <property type="protein sequence ID" value="PPA15994.1"/>
    <property type="gene ID" value="WBGene00105548"/>
</dbReference>
<keyword evidence="2" id="KW-1185">Reference proteome</keyword>
<dbReference type="Proteomes" id="UP000005239">
    <property type="component" value="Unassembled WGS sequence"/>
</dbReference>
<name>A0A454XQP7_PRIPA</name>
<evidence type="ECO:0000313" key="1">
    <source>
        <dbReference type="EnsemblMetazoa" id="PPA15994.1"/>
    </source>
</evidence>